<dbReference type="RefSeq" id="XP_007770372.1">
    <property type="nucleotide sequence ID" value="XM_007772182.1"/>
</dbReference>
<dbReference type="KEGG" id="cput:CONPUDRAFT_155464"/>
<feature type="region of interest" description="Disordered" evidence="1">
    <location>
        <begin position="387"/>
        <end position="417"/>
    </location>
</feature>
<dbReference type="EMBL" id="JH711580">
    <property type="protein sequence ID" value="EIW80096.1"/>
    <property type="molecule type" value="Genomic_DNA"/>
</dbReference>
<reference evidence="3" key="1">
    <citation type="journal article" date="2012" name="Science">
        <title>The Paleozoic origin of enzymatic lignin decomposition reconstructed from 31 fungal genomes.</title>
        <authorList>
            <person name="Floudas D."/>
            <person name="Binder M."/>
            <person name="Riley R."/>
            <person name="Barry K."/>
            <person name="Blanchette R.A."/>
            <person name="Henrissat B."/>
            <person name="Martinez A.T."/>
            <person name="Otillar R."/>
            <person name="Spatafora J.W."/>
            <person name="Yadav J.S."/>
            <person name="Aerts A."/>
            <person name="Benoit I."/>
            <person name="Boyd A."/>
            <person name="Carlson A."/>
            <person name="Copeland A."/>
            <person name="Coutinho P.M."/>
            <person name="de Vries R.P."/>
            <person name="Ferreira P."/>
            <person name="Findley K."/>
            <person name="Foster B."/>
            <person name="Gaskell J."/>
            <person name="Glotzer D."/>
            <person name="Gorecki P."/>
            <person name="Heitman J."/>
            <person name="Hesse C."/>
            <person name="Hori C."/>
            <person name="Igarashi K."/>
            <person name="Jurgens J.A."/>
            <person name="Kallen N."/>
            <person name="Kersten P."/>
            <person name="Kohler A."/>
            <person name="Kuees U."/>
            <person name="Kumar T.K.A."/>
            <person name="Kuo A."/>
            <person name="LaButti K."/>
            <person name="Larrondo L.F."/>
            <person name="Lindquist E."/>
            <person name="Ling A."/>
            <person name="Lombard V."/>
            <person name="Lucas S."/>
            <person name="Lundell T."/>
            <person name="Martin R."/>
            <person name="McLaughlin D.J."/>
            <person name="Morgenstern I."/>
            <person name="Morin E."/>
            <person name="Murat C."/>
            <person name="Nagy L.G."/>
            <person name="Nolan M."/>
            <person name="Ohm R.A."/>
            <person name="Patyshakuliyeva A."/>
            <person name="Rokas A."/>
            <person name="Ruiz-Duenas F.J."/>
            <person name="Sabat G."/>
            <person name="Salamov A."/>
            <person name="Samejima M."/>
            <person name="Schmutz J."/>
            <person name="Slot J.C."/>
            <person name="St John F."/>
            <person name="Stenlid J."/>
            <person name="Sun H."/>
            <person name="Sun S."/>
            <person name="Syed K."/>
            <person name="Tsang A."/>
            <person name="Wiebenga A."/>
            <person name="Young D."/>
            <person name="Pisabarro A."/>
            <person name="Eastwood D.C."/>
            <person name="Martin F."/>
            <person name="Cullen D."/>
            <person name="Grigoriev I.V."/>
            <person name="Hibbett D.S."/>
        </authorList>
    </citation>
    <scope>NUCLEOTIDE SEQUENCE [LARGE SCALE GENOMIC DNA]</scope>
    <source>
        <strain evidence="3">RWD-64-598 SS2</strain>
    </source>
</reference>
<accession>A0A5M3MM27</accession>
<dbReference type="GeneID" id="19203443"/>
<gene>
    <name evidence="2" type="ORF">CONPUDRAFT_155464</name>
</gene>
<evidence type="ECO:0000256" key="1">
    <source>
        <dbReference type="SAM" id="MobiDB-lite"/>
    </source>
</evidence>
<organism evidence="2 3">
    <name type="scientific">Coniophora puteana (strain RWD-64-598)</name>
    <name type="common">Brown rot fungus</name>
    <dbReference type="NCBI Taxonomy" id="741705"/>
    <lineage>
        <taxon>Eukaryota</taxon>
        <taxon>Fungi</taxon>
        <taxon>Dikarya</taxon>
        <taxon>Basidiomycota</taxon>
        <taxon>Agaricomycotina</taxon>
        <taxon>Agaricomycetes</taxon>
        <taxon>Agaricomycetidae</taxon>
        <taxon>Boletales</taxon>
        <taxon>Coniophorineae</taxon>
        <taxon>Coniophoraceae</taxon>
        <taxon>Coniophora</taxon>
    </lineage>
</organism>
<dbReference type="Proteomes" id="UP000053558">
    <property type="component" value="Unassembled WGS sequence"/>
</dbReference>
<keyword evidence="3" id="KW-1185">Reference proteome</keyword>
<dbReference type="AlphaFoldDB" id="A0A5M3MM27"/>
<evidence type="ECO:0000313" key="3">
    <source>
        <dbReference type="Proteomes" id="UP000053558"/>
    </source>
</evidence>
<feature type="compositionally biased region" description="Acidic residues" evidence="1">
    <location>
        <begin position="396"/>
        <end position="408"/>
    </location>
</feature>
<name>A0A5M3MM27_CONPW</name>
<comment type="caution">
    <text evidence="2">The sequence shown here is derived from an EMBL/GenBank/DDBJ whole genome shotgun (WGS) entry which is preliminary data.</text>
</comment>
<dbReference type="OrthoDB" id="2659257at2759"/>
<sequence>MASETVSLQDRLADPTVFRIYIKIQSKENKNSTVFLALFDASQEGKLDSHGTFQGVCEVFSDRLPVLPGMPIMVVALLPTNGKETGPEIHQQQLVFLKMAATTGLSVVSCASDGAATEMAAQTLMEKEVSHGPPVMYDYPLFGLHLQAPVFETTGPLVSFQDPPHFRKTTRNQAQHGTKTMTLGVGCLIMQSLIDLYSRPGSGLLLRDVLGDDKQDDTAARRFYTHQALSVLCEQDPQDVAGKKLQIIPGQEALFVWLFIFGTEFVEHFFGLARMMLPNFAFGELLNIVWNVMVCQRILMTGDFKERCKKESQSGYSFDHDSRLLSEDQLLKLRVTLTREDINILVRIAYREAAEICKQILRIRVRPIHVDAPLRLYQASTGVVRQARHKVRDGDKDDSEADNIDPDEALQATNKLPTPFTPLTPADAAIEVAHSSALDEDFDAADEELQLLKSNHGTPPQNTFTSFSLPCSDSPTTPLPLQSYILDEYNHVHIAGLLKERGRVASPARNHSQRSVHLDPKYALAATRTHQDPAFREQINDAQDTEEEWPVMTPQEGFQHTCNLHEFTLTRGSFLLMHTEKRFYIGKVLNMFKRGIMGARYGWVPNGKLPELTYLSLRVYFGLGLEANKKSELEYKTVYKESGTAASLGLRPLASRFQFTRYPIRDHDIKIHTHAHSNSSLYYIGHRPFTRNDQRALQLTPEAAKAWEVFTRPKVAERLIRVRFPGGSVTFIN</sequence>
<protein>
    <submittedName>
        <fullName evidence="2">Uncharacterized protein</fullName>
    </submittedName>
</protein>
<evidence type="ECO:0000313" key="2">
    <source>
        <dbReference type="EMBL" id="EIW80096.1"/>
    </source>
</evidence>
<proteinExistence type="predicted"/>